<dbReference type="NCBIfam" id="TIGR00045">
    <property type="entry name" value="glycerate kinase"/>
    <property type="match status" value="1"/>
</dbReference>
<dbReference type="GO" id="GO:0031388">
    <property type="term" value="P:organic acid phosphorylation"/>
    <property type="evidence" value="ECO:0007669"/>
    <property type="project" value="UniProtKB-UniRule"/>
</dbReference>
<evidence type="ECO:0000256" key="3">
    <source>
        <dbReference type="ARBA" id="ARBA00022777"/>
    </source>
</evidence>
<evidence type="ECO:0000256" key="1">
    <source>
        <dbReference type="ARBA" id="ARBA00006284"/>
    </source>
</evidence>
<dbReference type="Gene3D" id="3.90.1510.10">
    <property type="entry name" value="Glycerate kinase, domain 2"/>
    <property type="match status" value="1"/>
</dbReference>
<dbReference type="SUPFAM" id="SSF110738">
    <property type="entry name" value="Glycerate kinase I"/>
    <property type="match status" value="1"/>
</dbReference>
<evidence type="ECO:0000313" key="5">
    <source>
        <dbReference type="EMBL" id="WBA09042.1"/>
    </source>
</evidence>
<evidence type="ECO:0000313" key="6">
    <source>
        <dbReference type="Proteomes" id="UP001164748"/>
    </source>
</evidence>
<dbReference type="PANTHER" id="PTHR21599">
    <property type="entry name" value="GLYCERATE KINASE"/>
    <property type="match status" value="1"/>
</dbReference>
<dbReference type="EMBL" id="CP114588">
    <property type="protein sequence ID" value="WBA09042.1"/>
    <property type="molecule type" value="Genomic_DNA"/>
</dbReference>
<comment type="similarity">
    <text evidence="1 4">Belongs to the glycerate kinase type-1 family.</text>
</comment>
<dbReference type="RefSeq" id="WP_269579303.1">
    <property type="nucleotide sequence ID" value="NZ_CP114588.1"/>
</dbReference>
<proteinExistence type="inferred from homology"/>
<evidence type="ECO:0000256" key="2">
    <source>
        <dbReference type="ARBA" id="ARBA00022679"/>
    </source>
</evidence>
<dbReference type="InterPro" id="IPR018197">
    <property type="entry name" value="Glycerate_kinase_RE-like"/>
</dbReference>
<dbReference type="PIRSF" id="PIRSF006078">
    <property type="entry name" value="GlxK"/>
    <property type="match status" value="1"/>
</dbReference>
<organism evidence="5 6">
    <name type="scientific">Salinivibrio kushneri</name>
    <dbReference type="NCBI Taxonomy" id="1908198"/>
    <lineage>
        <taxon>Bacteria</taxon>
        <taxon>Pseudomonadati</taxon>
        <taxon>Pseudomonadota</taxon>
        <taxon>Gammaproteobacteria</taxon>
        <taxon>Vibrionales</taxon>
        <taxon>Vibrionaceae</taxon>
        <taxon>Salinivibrio</taxon>
    </lineage>
</organism>
<dbReference type="Proteomes" id="UP001164748">
    <property type="component" value="Chromosome"/>
</dbReference>
<keyword evidence="3 4" id="KW-0418">Kinase</keyword>
<reference evidence="5" key="1">
    <citation type="submission" date="2022-09" db="EMBL/GenBank/DDBJ databases">
        <authorList>
            <person name="Li Z.-J."/>
        </authorList>
    </citation>
    <scope>NUCLEOTIDE SEQUENCE</scope>
    <source>
        <strain evidence="5">TGB11</strain>
    </source>
</reference>
<dbReference type="Gene3D" id="3.40.50.10350">
    <property type="entry name" value="Glycerate kinase, domain 1"/>
    <property type="match status" value="1"/>
</dbReference>
<dbReference type="PANTHER" id="PTHR21599:SF0">
    <property type="entry name" value="GLYCERATE KINASE"/>
    <property type="match status" value="1"/>
</dbReference>
<keyword evidence="2 4" id="KW-0808">Transferase</keyword>
<name>A0AA47KLZ4_9GAMM</name>
<sequence>MHIVIAPDSFKEGLSARHVAQAIEAGIAPILPNARFSQLPMADGGEGFAQSFLDQLGGERYHCEVTGPDFRSVTADFIINREHRLAVIDVASASGLPLVPIHARNPRHTTSLGTGELIRAALDHDIDEIIIGLGGSATNDAGAGILTALGAKLLDGAGKPIPPTGEGLGALMTLDLDGLDARLNTVKLTAACDVDNPLCGPHGATTVFGPQKGAQEEDIRELEQYLHRFASICHLQLGQSICHFSGAGAAGGIGATLGGLLGAQLEPGVELLLSRTHAHHVLIQADWVITGEGRVDGQTQHGKVPAAVARIAHAHRIPVIVLAGSVGDDCEALYQQGVTAIFPIQAGPCELSDALMNSKKNLIRTSENIARMIRLSSHRPTTA</sequence>
<accession>A0AA47KLZ4</accession>
<gene>
    <name evidence="5" type="ORF">N8M53_02100</name>
</gene>
<dbReference type="InterPro" id="IPR004381">
    <property type="entry name" value="Glycerate_kinase"/>
</dbReference>
<dbReference type="InterPro" id="IPR018193">
    <property type="entry name" value="Glyc_kinase_flavodox-like_fold"/>
</dbReference>
<dbReference type="Pfam" id="PF02595">
    <property type="entry name" value="Gly_kinase"/>
    <property type="match status" value="1"/>
</dbReference>
<dbReference type="InterPro" id="IPR036129">
    <property type="entry name" value="Glycerate_kinase_sf"/>
</dbReference>
<dbReference type="AlphaFoldDB" id="A0AA47KLZ4"/>
<protein>
    <submittedName>
        <fullName evidence="5">Glycerate kinase</fullName>
    </submittedName>
</protein>
<dbReference type="GO" id="GO:0008887">
    <property type="term" value="F:glycerate kinase activity"/>
    <property type="evidence" value="ECO:0007669"/>
    <property type="project" value="UniProtKB-UniRule"/>
</dbReference>
<evidence type="ECO:0000256" key="4">
    <source>
        <dbReference type="PIRNR" id="PIRNR006078"/>
    </source>
</evidence>